<dbReference type="OMA" id="SAHFICI"/>
<sequence length="233" mass="24879">ASSTASNSPRSTPGSSPSLRRRVLGGGKASESEGGGERSSGGGGGGGGGSDSPLPSLPSASSLSSAYPLASRHFSRNAKVLSPTYKQRNEDFRKIFKKLPDTERLIVDYSCALQKDILLQGRLYLSENWLCFYSNIFRWETTITILLKDVTSITKEKTAKLIPNAIQISTENDKVGPEPAPGPAGRWAPGQNQFPPHQEAGSAQNQWSPVLPARTARCLPPPPPTPQLLLPSS</sequence>
<dbReference type="Gene3D" id="2.30.29.30">
    <property type="entry name" value="Pleckstrin-homology domain (PH domain)/Phosphotyrosine-binding domain (PTB)"/>
    <property type="match status" value="1"/>
</dbReference>
<dbReference type="Ensembl" id="ENSKMAT00000004349.1">
    <property type="protein sequence ID" value="ENSKMAP00000004266.1"/>
    <property type="gene ID" value="ENSKMAG00000003237.1"/>
</dbReference>
<dbReference type="GO" id="GO:0015485">
    <property type="term" value="F:cholesterol binding"/>
    <property type="evidence" value="ECO:0007669"/>
    <property type="project" value="TreeGrafter"/>
</dbReference>
<dbReference type="GO" id="GO:0120020">
    <property type="term" value="F:cholesterol transfer activity"/>
    <property type="evidence" value="ECO:0007669"/>
    <property type="project" value="TreeGrafter"/>
</dbReference>
<name>A0A3Q2ZKY0_KRYMA</name>
<feature type="compositionally biased region" description="Gly residues" evidence="1">
    <location>
        <begin position="37"/>
        <end position="50"/>
    </location>
</feature>
<reference evidence="3" key="1">
    <citation type="submission" date="2025-08" db="UniProtKB">
        <authorList>
            <consortium name="Ensembl"/>
        </authorList>
    </citation>
    <scope>IDENTIFICATION</scope>
</reference>
<dbReference type="GeneTree" id="ENSGT00940000161007"/>
<feature type="region of interest" description="Disordered" evidence="1">
    <location>
        <begin position="1"/>
        <end position="61"/>
    </location>
</feature>
<feature type="domain" description="GRAM" evidence="2">
    <location>
        <begin position="90"/>
        <end position="157"/>
    </location>
</feature>
<dbReference type="GO" id="GO:0140268">
    <property type="term" value="C:endoplasmic reticulum-plasma membrane contact site"/>
    <property type="evidence" value="ECO:0007669"/>
    <property type="project" value="TreeGrafter"/>
</dbReference>
<dbReference type="SMART" id="SM00568">
    <property type="entry name" value="GRAM"/>
    <property type="match status" value="1"/>
</dbReference>
<dbReference type="Pfam" id="PF02893">
    <property type="entry name" value="GRAM"/>
    <property type="match status" value="1"/>
</dbReference>
<dbReference type="GO" id="GO:0005789">
    <property type="term" value="C:endoplasmic reticulum membrane"/>
    <property type="evidence" value="ECO:0007669"/>
    <property type="project" value="TreeGrafter"/>
</dbReference>
<dbReference type="CDD" id="cd13220">
    <property type="entry name" value="PH-GRAM_GRAMDC"/>
    <property type="match status" value="1"/>
</dbReference>
<feature type="region of interest" description="Disordered" evidence="1">
    <location>
        <begin position="171"/>
        <end position="233"/>
    </location>
</feature>
<dbReference type="InterPro" id="IPR004182">
    <property type="entry name" value="GRAM"/>
</dbReference>
<evidence type="ECO:0000259" key="2">
    <source>
        <dbReference type="SMART" id="SM00568"/>
    </source>
</evidence>
<feature type="compositionally biased region" description="Polar residues" evidence="1">
    <location>
        <begin position="191"/>
        <end position="208"/>
    </location>
</feature>
<evidence type="ECO:0000313" key="3">
    <source>
        <dbReference type="Ensembl" id="ENSKMAP00000004266.1"/>
    </source>
</evidence>
<proteinExistence type="predicted"/>
<dbReference type="InterPro" id="IPR011993">
    <property type="entry name" value="PH-like_dom_sf"/>
</dbReference>
<evidence type="ECO:0000256" key="1">
    <source>
        <dbReference type="SAM" id="MobiDB-lite"/>
    </source>
</evidence>
<feature type="compositionally biased region" description="Polar residues" evidence="1">
    <location>
        <begin position="1"/>
        <end position="18"/>
    </location>
</feature>
<dbReference type="STRING" id="37003.ENSKMAP00000004266"/>
<dbReference type="PANTHER" id="PTHR23319">
    <property type="entry name" value="GRAM DOMAIN CONTAINING 1B, ISOFORM E"/>
    <property type="match status" value="1"/>
</dbReference>
<dbReference type="GO" id="GO:0005886">
    <property type="term" value="C:plasma membrane"/>
    <property type="evidence" value="ECO:0007669"/>
    <property type="project" value="TreeGrafter"/>
</dbReference>
<dbReference type="GO" id="GO:0032366">
    <property type="term" value="P:intracellular sterol transport"/>
    <property type="evidence" value="ECO:0007669"/>
    <property type="project" value="TreeGrafter"/>
</dbReference>
<accession>A0A3Q2ZKY0</accession>
<organism evidence="3 4">
    <name type="scientific">Kryptolebias marmoratus</name>
    <name type="common">Mangrove killifish</name>
    <name type="synonym">Rivulus marmoratus</name>
    <dbReference type="NCBI Taxonomy" id="37003"/>
    <lineage>
        <taxon>Eukaryota</taxon>
        <taxon>Metazoa</taxon>
        <taxon>Chordata</taxon>
        <taxon>Craniata</taxon>
        <taxon>Vertebrata</taxon>
        <taxon>Euteleostomi</taxon>
        <taxon>Actinopterygii</taxon>
        <taxon>Neopterygii</taxon>
        <taxon>Teleostei</taxon>
        <taxon>Neoteleostei</taxon>
        <taxon>Acanthomorphata</taxon>
        <taxon>Ovalentaria</taxon>
        <taxon>Atherinomorphae</taxon>
        <taxon>Cyprinodontiformes</taxon>
        <taxon>Rivulidae</taxon>
        <taxon>Kryptolebias</taxon>
    </lineage>
</organism>
<dbReference type="AlphaFoldDB" id="A0A3Q2ZKY0"/>
<evidence type="ECO:0000313" key="4">
    <source>
        <dbReference type="Proteomes" id="UP000264800"/>
    </source>
</evidence>
<dbReference type="InterPro" id="IPR051482">
    <property type="entry name" value="Cholesterol_transport"/>
</dbReference>
<feature type="compositionally biased region" description="Low complexity" evidence="1">
    <location>
        <begin position="51"/>
        <end position="61"/>
    </location>
</feature>
<protein>
    <recommendedName>
        <fullName evidence="2">GRAM domain-containing protein</fullName>
    </recommendedName>
</protein>
<reference evidence="3" key="2">
    <citation type="submission" date="2025-09" db="UniProtKB">
        <authorList>
            <consortium name="Ensembl"/>
        </authorList>
    </citation>
    <scope>IDENTIFICATION</scope>
</reference>
<keyword evidence="4" id="KW-1185">Reference proteome</keyword>
<dbReference type="PANTHER" id="PTHR23319:SF8">
    <property type="entry name" value="PROTEIN ASTER-A"/>
    <property type="match status" value="1"/>
</dbReference>
<dbReference type="Proteomes" id="UP000264800">
    <property type="component" value="Unplaced"/>
</dbReference>